<proteinExistence type="predicted"/>
<keyword evidence="1 3" id="KW-0489">Methyltransferase</keyword>
<evidence type="ECO:0000256" key="2">
    <source>
        <dbReference type="ARBA" id="ARBA00022679"/>
    </source>
</evidence>
<comment type="caution">
    <text evidence="3">The sequence shown here is derived from an EMBL/GenBank/DDBJ whole genome shotgun (WGS) entry which is preliminary data.</text>
</comment>
<dbReference type="PANTHER" id="PTHR43542">
    <property type="entry name" value="METHYLTRANSFERASE"/>
    <property type="match status" value="1"/>
</dbReference>
<dbReference type="InterPro" id="IPR029063">
    <property type="entry name" value="SAM-dependent_MTases_sf"/>
</dbReference>
<name>A0ABW3Y737_9FLAO</name>
<keyword evidence="4" id="KW-1185">Reference proteome</keyword>
<dbReference type="Gene3D" id="3.40.50.150">
    <property type="entry name" value="Vaccinia Virus protein VP39"/>
    <property type="match status" value="1"/>
</dbReference>
<dbReference type="PROSITE" id="PS00092">
    <property type="entry name" value="N6_MTASE"/>
    <property type="match status" value="1"/>
</dbReference>
<organism evidence="3 4">
    <name type="scientific">Namhaeicola litoreus</name>
    <dbReference type="NCBI Taxonomy" id="1052145"/>
    <lineage>
        <taxon>Bacteria</taxon>
        <taxon>Pseudomonadati</taxon>
        <taxon>Bacteroidota</taxon>
        <taxon>Flavobacteriia</taxon>
        <taxon>Flavobacteriales</taxon>
        <taxon>Flavobacteriaceae</taxon>
        <taxon>Namhaeicola</taxon>
    </lineage>
</organism>
<accession>A0ABW3Y737</accession>
<dbReference type="GO" id="GO:0052913">
    <property type="term" value="F:16S rRNA (guanine(966)-N(2))-methyltransferase activity"/>
    <property type="evidence" value="ECO:0007669"/>
    <property type="project" value="UniProtKB-EC"/>
</dbReference>
<dbReference type="Proteomes" id="UP001597201">
    <property type="component" value="Unassembled WGS sequence"/>
</dbReference>
<protein>
    <submittedName>
        <fullName evidence="3">RsmD family RNA methyltransferase</fullName>
        <ecNumber evidence="3">2.1.1.171</ecNumber>
    </submittedName>
</protein>
<evidence type="ECO:0000313" key="4">
    <source>
        <dbReference type="Proteomes" id="UP001597201"/>
    </source>
</evidence>
<dbReference type="PIRSF" id="PIRSF004553">
    <property type="entry name" value="CHP00095"/>
    <property type="match status" value="1"/>
</dbReference>
<dbReference type="SUPFAM" id="SSF53335">
    <property type="entry name" value="S-adenosyl-L-methionine-dependent methyltransferases"/>
    <property type="match status" value="1"/>
</dbReference>
<evidence type="ECO:0000256" key="1">
    <source>
        <dbReference type="ARBA" id="ARBA00022603"/>
    </source>
</evidence>
<dbReference type="EC" id="2.1.1.171" evidence="3"/>
<dbReference type="CDD" id="cd02440">
    <property type="entry name" value="AdoMet_MTases"/>
    <property type="match status" value="1"/>
</dbReference>
<dbReference type="Pfam" id="PF03602">
    <property type="entry name" value="Cons_hypoth95"/>
    <property type="match status" value="1"/>
</dbReference>
<evidence type="ECO:0000313" key="3">
    <source>
        <dbReference type="EMBL" id="MFD1316579.1"/>
    </source>
</evidence>
<dbReference type="EMBL" id="JBHTMY010000003">
    <property type="protein sequence ID" value="MFD1316579.1"/>
    <property type="molecule type" value="Genomic_DNA"/>
</dbReference>
<dbReference type="PANTHER" id="PTHR43542:SF1">
    <property type="entry name" value="METHYLTRANSFERASE"/>
    <property type="match status" value="1"/>
</dbReference>
<dbReference type="InterPro" id="IPR004398">
    <property type="entry name" value="RNA_MeTrfase_RsmD"/>
</dbReference>
<gene>
    <name evidence="3" type="ORF">ACFQ39_13215</name>
</gene>
<dbReference type="RefSeq" id="WP_377179691.1">
    <property type="nucleotide sequence ID" value="NZ_JBHTMY010000003.1"/>
</dbReference>
<sequence>MRIISGKYKGRKLVAPKKLPVRPTTDMAKEALFNMLYNRYEFDEISVCDLFAGTGNISFEFASRGTKRVTSVDQHAGCILYINKIDNELNLNLTIIKSDVFRFLDKTHQTFDVIFADPPYDIGQEEFQKLVLLILEKKMLKDGGLLIVEHSSQTDLSAMPHFELLKKYGSNCFSFFSDTVEESI</sequence>
<keyword evidence="2 3" id="KW-0808">Transferase</keyword>
<dbReference type="InterPro" id="IPR002052">
    <property type="entry name" value="DNA_methylase_N6_adenine_CS"/>
</dbReference>
<reference evidence="4" key="1">
    <citation type="journal article" date="2019" name="Int. J. Syst. Evol. Microbiol.">
        <title>The Global Catalogue of Microorganisms (GCM) 10K type strain sequencing project: providing services to taxonomists for standard genome sequencing and annotation.</title>
        <authorList>
            <consortium name="The Broad Institute Genomics Platform"/>
            <consortium name="The Broad Institute Genome Sequencing Center for Infectious Disease"/>
            <person name="Wu L."/>
            <person name="Ma J."/>
        </authorList>
    </citation>
    <scope>NUCLEOTIDE SEQUENCE [LARGE SCALE GENOMIC DNA]</scope>
    <source>
        <strain evidence="4">CCUG 61485</strain>
    </source>
</reference>